<sequence length="196" mass="23391">MKREWTMEETEYLKANVGEVQVETIARNLDRSYNAVIQKLTDLGIGNTREILGLLTFGELARYLNVDRNTVKSWAEHHNLPYISKITRKTKRFYFVSPEDFWTWAAHHKEKINFAQIESGAILPEPAWFHTEKNKNRQCHKRIYKHWSIKEDKELMLLHSKGWKKTCIAKELQRSVNSVYKRITRLLHHQQKHHQA</sequence>
<gene>
    <name evidence="2" type="ORF">JOC83_002750</name>
</gene>
<organism evidence="2 3">
    <name type="scientific">Priestia iocasae</name>
    <dbReference type="NCBI Taxonomy" id="2291674"/>
    <lineage>
        <taxon>Bacteria</taxon>
        <taxon>Bacillati</taxon>
        <taxon>Bacillota</taxon>
        <taxon>Bacilli</taxon>
        <taxon>Bacillales</taxon>
        <taxon>Bacillaceae</taxon>
        <taxon>Priestia</taxon>
    </lineage>
</organism>
<dbReference type="Pfam" id="PF12728">
    <property type="entry name" value="HTH_17"/>
    <property type="match status" value="1"/>
</dbReference>
<dbReference type="Proteomes" id="UP000809829">
    <property type="component" value="Unassembled WGS sequence"/>
</dbReference>
<evidence type="ECO:0000259" key="1">
    <source>
        <dbReference type="Pfam" id="PF12728"/>
    </source>
</evidence>
<feature type="domain" description="Helix-turn-helix" evidence="1">
    <location>
        <begin position="54"/>
        <end position="105"/>
    </location>
</feature>
<dbReference type="RefSeq" id="WP_205187894.1">
    <property type="nucleotide sequence ID" value="NZ_JAFBFC010000004.1"/>
</dbReference>
<dbReference type="EMBL" id="JAFBFC010000004">
    <property type="protein sequence ID" value="MBM7703901.1"/>
    <property type="molecule type" value="Genomic_DNA"/>
</dbReference>
<keyword evidence="3" id="KW-1185">Reference proteome</keyword>
<proteinExistence type="predicted"/>
<accession>A0ABS2QWN9</accession>
<protein>
    <submittedName>
        <fullName evidence="2">DNA-directed RNA polymerase specialized sigma24 family protein</fullName>
    </submittedName>
</protein>
<keyword evidence="2" id="KW-0804">Transcription</keyword>
<dbReference type="GO" id="GO:0000428">
    <property type="term" value="C:DNA-directed RNA polymerase complex"/>
    <property type="evidence" value="ECO:0007669"/>
    <property type="project" value="UniProtKB-KW"/>
</dbReference>
<reference evidence="2 3" key="1">
    <citation type="submission" date="2021-01" db="EMBL/GenBank/DDBJ databases">
        <title>Genomic Encyclopedia of Type Strains, Phase IV (KMG-IV): sequencing the most valuable type-strain genomes for metagenomic binning, comparative biology and taxonomic classification.</title>
        <authorList>
            <person name="Goeker M."/>
        </authorList>
    </citation>
    <scope>NUCLEOTIDE SEQUENCE [LARGE SCALE GENOMIC DNA]</scope>
    <source>
        <strain evidence="2 3">DSM 104297</strain>
    </source>
</reference>
<dbReference type="InterPro" id="IPR041657">
    <property type="entry name" value="HTH_17"/>
</dbReference>
<dbReference type="SUPFAM" id="SSF46955">
    <property type="entry name" value="Putative DNA-binding domain"/>
    <property type="match status" value="1"/>
</dbReference>
<name>A0ABS2QWN9_9BACI</name>
<evidence type="ECO:0000313" key="2">
    <source>
        <dbReference type="EMBL" id="MBM7703901.1"/>
    </source>
</evidence>
<keyword evidence="2" id="KW-0240">DNA-directed RNA polymerase</keyword>
<comment type="caution">
    <text evidence="2">The sequence shown here is derived from an EMBL/GenBank/DDBJ whole genome shotgun (WGS) entry which is preliminary data.</text>
</comment>
<evidence type="ECO:0000313" key="3">
    <source>
        <dbReference type="Proteomes" id="UP000809829"/>
    </source>
</evidence>
<dbReference type="InterPro" id="IPR009061">
    <property type="entry name" value="DNA-bd_dom_put_sf"/>
</dbReference>